<name>A0A2V1DFH5_9PLEO</name>
<keyword evidence="3" id="KW-1185">Reference proteome</keyword>
<evidence type="ECO:0000313" key="2">
    <source>
        <dbReference type="EMBL" id="PVH96852.1"/>
    </source>
</evidence>
<reference evidence="2 3" key="1">
    <citation type="journal article" date="2018" name="Sci. Rep.">
        <title>Comparative genomics provides insights into the lifestyle and reveals functional heterogeneity of dark septate endophytic fungi.</title>
        <authorList>
            <person name="Knapp D.G."/>
            <person name="Nemeth J.B."/>
            <person name="Barry K."/>
            <person name="Hainaut M."/>
            <person name="Henrissat B."/>
            <person name="Johnson J."/>
            <person name="Kuo A."/>
            <person name="Lim J.H.P."/>
            <person name="Lipzen A."/>
            <person name="Nolan M."/>
            <person name="Ohm R.A."/>
            <person name="Tamas L."/>
            <person name="Grigoriev I.V."/>
            <person name="Spatafora J.W."/>
            <person name="Nagy L.G."/>
            <person name="Kovacs G.M."/>
        </authorList>
    </citation>
    <scope>NUCLEOTIDE SEQUENCE [LARGE SCALE GENOMIC DNA]</scope>
    <source>
        <strain evidence="2 3">DSE2036</strain>
    </source>
</reference>
<sequence length="347" mass="39039">EKRDESSNWYTDSTSGVAGSLKSKKRGTDTGANWYADSAAGVAESLAEEKRDEAINWYSDSAVGISESLENKKRNEETDWYTDSAAGIVESLADEKRDEATNWYADSAAGIVEREENVDWYSDSASGVVNALERSKRASAPKNADWYSDSSSGVAKSLDKRSWTNAEKEEYEKSLREWIYQDMRRQPLRESSERGKAFFEFTPKPRNDVVDRDHVPVELQERFNGAETTDAERVSMLNYYLMVTGREPKPASELGFQPTSDKPGLTEKNEVGFGYALAGQHQTHCTDFVADAIDIGKDNLNDFFLKHTIHCLGLLKYLAPQLTMKQPTSFLLPEANERVTNDYPQTI</sequence>
<organism evidence="2 3">
    <name type="scientific">Periconia macrospinosa</name>
    <dbReference type="NCBI Taxonomy" id="97972"/>
    <lineage>
        <taxon>Eukaryota</taxon>
        <taxon>Fungi</taxon>
        <taxon>Dikarya</taxon>
        <taxon>Ascomycota</taxon>
        <taxon>Pezizomycotina</taxon>
        <taxon>Dothideomycetes</taxon>
        <taxon>Pleosporomycetidae</taxon>
        <taxon>Pleosporales</taxon>
        <taxon>Massarineae</taxon>
        <taxon>Periconiaceae</taxon>
        <taxon>Periconia</taxon>
    </lineage>
</organism>
<dbReference type="AlphaFoldDB" id="A0A2V1DFH5"/>
<dbReference type="EMBL" id="KZ805453">
    <property type="protein sequence ID" value="PVH96852.1"/>
    <property type="molecule type" value="Genomic_DNA"/>
</dbReference>
<evidence type="ECO:0000313" key="3">
    <source>
        <dbReference type="Proteomes" id="UP000244855"/>
    </source>
</evidence>
<dbReference type="Proteomes" id="UP000244855">
    <property type="component" value="Unassembled WGS sequence"/>
</dbReference>
<dbReference type="OrthoDB" id="4660355at2759"/>
<feature type="non-terminal residue" evidence="2">
    <location>
        <position position="1"/>
    </location>
</feature>
<feature type="compositionally biased region" description="Polar residues" evidence="1">
    <location>
        <begin position="7"/>
        <end position="17"/>
    </location>
</feature>
<protein>
    <submittedName>
        <fullName evidence="2">Uncharacterized protein</fullName>
    </submittedName>
</protein>
<proteinExistence type="predicted"/>
<feature type="region of interest" description="Disordered" evidence="1">
    <location>
        <begin position="1"/>
        <end position="29"/>
    </location>
</feature>
<accession>A0A2V1DFH5</accession>
<feature type="non-terminal residue" evidence="2">
    <location>
        <position position="347"/>
    </location>
</feature>
<evidence type="ECO:0000256" key="1">
    <source>
        <dbReference type="SAM" id="MobiDB-lite"/>
    </source>
</evidence>
<gene>
    <name evidence="2" type="ORF">DM02DRAFT_472289</name>
</gene>